<dbReference type="InterPro" id="IPR011146">
    <property type="entry name" value="HIT-like"/>
</dbReference>
<keyword evidence="4" id="KW-1185">Reference proteome</keyword>
<dbReference type="EMBL" id="FQXV01000001">
    <property type="protein sequence ID" value="SHH64367.1"/>
    <property type="molecule type" value="Genomic_DNA"/>
</dbReference>
<dbReference type="PROSITE" id="PS51084">
    <property type="entry name" value="HIT_2"/>
    <property type="match status" value="1"/>
</dbReference>
<feature type="domain" description="HIT" evidence="2">
    <location>
        <begin position="8"/>
        <end position="112"/>
    </location>
</feature>
<dbReference type="Gene3D" id="3.30.428.10">
    <property type="entry name" value="HIT-like"/>
    <property type="match status" value="1"/>
</dbReference>
<evidence type="ECO:0000256" key="1">
    <source>
        <dbReference type="PROSITE-ProRule" id="PRU00464"/>
    </source>
</evidence>
<name>A0A1M5UN36_9FIRM</name>
<gene>
    <name evidence="3" type="ORF">SAMN02745823_00596</name>
</gene>
<dbReference type="AlphaFoldDB" id="A0A1M5UN36"/>
<organism evidence="3 4">
    <name type="scientific">Sporobacter termitidis DSM 10068</name>
    <dbReference type="NCBI Taxonomy" id="1123282"/>
    <lineage>
        <taxon>Bacteria</taxon>
        <taxon>Bacillati</taxon>
        <taxon>Bacillota</taxon>
        <taxon>Clostridia</taxon>
        <taxon>Eubacteriales</taxon>
        <taxon>Oscillospiraceae</taxon>
        <taxon>Sporobacter</taxon>
    </lineage>
</organism>
<dbReference type="SUPFAM" id="SSF54197">
    <property type="entry name" value="HIT-like"/>
    <property type="match status" value="1"/>
</dbReference>
<evidence type="ECO:0000259" key="2">
    <source>
        <dbReference type="PROSITE" id="PS51084"/>
    </source>
</evidence>
<reference evidence="3 4" key="1">
    <citation type="submission" date="2016-11" db="EMBL/GenBank/DDBJ databases">
        <authorList>
            <person name="Jaros S."/>
            <person name="Januszkiewicz K."/>
            <person name="Wedrychowicz H."/>
        </authorList>
    </citation>
    <scope>NUCLEOTIDE SEQUENCE [LARGE SCALE GENOMIC DNA]</scope>
    <source>
        <strain evidence="3 4">DSM 10068</strain>
    </source>
</reference>
<protein>
    <submittedName>
        <fullName evidence="3">Diadenosine tetraphosphate (Ap4A) hydrolase</fullName>
    </submittedName>
</protein>
<dbReference type="Proteomes" id="UP000183995">
    <property type="component" value="Unassembled WGS sequence"/>
</dbReference>
<dbReference type="GO" id="GO:0016787">
    <property type="term" value="F:hydrolase activity"/>
    <property type="evidence" value="ECO:0007669"/>
    <property type="project" value="UniProtKB-KW"/>
</dbReference>
<proteinExistence type="predicted"/>
<dbReference type="STRING" id="1123282.SAMN02745823_00596"/>
<dbReference type="RefSeq" id="WP_200796591.1">
    <property type="nucleotide sequence ID" value="NZ_FQXV01000001.1"/>
</dbReference>
<accession>A0A1M5UN36</accession>
<sequence>MMDWKNDRFGTALRGENPTVLLRMKSGFAVLADTQFLPGYCILLAYPKVKSLNDLGPVPRLLFLREMSLVGDAIMEVCRPARINYEILGNTDAFLHAHIIPRYDWEEDDLRRQPVWMYPAEYRSSPEFEFSAEKHAELKAKLAEKLKELTE</sequence>
<evidence type="ECO:0000313" key="3">
    <source>
        <dbReference type="EMBL" id="SHH64367.1"/>
    </source>
</evidence>
<comment type="caution">
    <text evidence="1">Lacks conserved residue(s) required for the propagation of feature annotation.</text>
</comment>
<keyword evidence="3" id="KW-0378">Hydrolase</keyword>
<evidence type="ECO:0000313" key="4">
    <source>
        <dbReference type="Proteomes" id="UP000183995"/>
    </source>
</evidence>
<dbReference type="InterPro" id="IPR036265">
    <property type="entry name" value="HIT-like_sf"/>
</dbReference>